<proteinExistence type="predicted"/>
<accession>A0A6M3LJM8</accession>
<reference evidence="1" key="1">
    <citation type="submission" date="2020-03" db="EMBL/GenBank/DDBJ databases">
        <title>The deep terrestrial virosphere.</title>
        <authorList>
            <person name="Holmfeldt K."/>
            <person name="Nilsson E."/>
            <person name="Simone D."/>
            <person name="Lopez-Fernandez M."/>
            <person name="Wu X."/>
            <person name="de Brujin I."/>
            <person name="Lundin D."/>
            <person name="Andersson A."/>
            <person name="Bertilsson S."/>
            <person name="Dopson M."/>
        </authorList>
    </citation>
    <scope>NUCLEOTIDE SEQUENCE</scope>
    <source>
        <strain evidence="1">MM415B03778</strain>
    </source>
</reference>
<evidence type="ECO:0000313" key="1">
    <source>
        <dbReference type="EMBL" id="QJA94703.1"/>
    </source>
</evidence>
<gene>
    <name evidence="1" type="ORF">MM415B03778_0003</name>
</gene>
<protein>
    <submittedName>
        <fullName evidence="1">Uncharacterized protein</fullName>
    </submittedName>
</protein>
<sequence>MSKELEVAWIEFVRKLFDLKKAWKEFQDLRISQSSIRKMNPKFQRILARVSHRAKFEVAMEALMSYWRVSGGIDVLMPPPSDENEIKEEKINARRKK</sequence>
<dbReference type="AlphaFoldDB" id="A0A6M3LJM8"/>
<organism evidence="1">
    <name type="scientific">viral metagenome</name>
    <dbReference type="NCBI Taxonomy" id="1070528"/>
    <lineage>
        <taxon>unclassified sequences</taxon>
        <taxon>metagenomes</taxon>
        <taxon>organismal metagenomes</taxon>
    </lineage>
</organism>
<name>A0A6M3LJM8_9ZZZZ</name>
<dbReference type="EMBL" id="MT143254">
    <property type="protein sequence ID" value="QJA94703.1"/>
    <property type="molecule type" value="Genomic_DNA"/>
</dbReference>